<evidence type="ECO:0000313" key="1">
    <source>
        <dbReference type="EMBL" id="MPM81430.1"/>
    </source>
</evidence>
<comment type="caution">
    <text evidence="1">The sequence shown here is derived from an EMBL/GenBank/DDBJ whole genome shotgun (WGS) entry which is preliminary data.</text>
</comment>
<dbReference type="EMBL" id="VSSQ01030777">
    <property type="protein sequence ID" value="MPM81430.1"/>
    <property type="molecule type" value="Genomic_DNA"/>
</dbReference>
<proteinExistence type="predicted"/>
<name>A0A645CW95_9ZZZZ</name>
<reference evidence="1" key="1">
    <citation type="submission" date="2019-08" db="EMBL/GenBank/DDBJ databases">
        <authorList>
            <person name="Kucharzyk K."/>
            <person name="Murdoch R.W."/>
            <person name="Higgins S."/>
            <person name="Loffler F."/>
        </authorList>
    </citation>
    <scope>NUCLEOTIDE SEQUENCE</scope>
</reference>
<protein>
    <submittedName>
        <fullName evidence="1">Uncharacterized protein</fullName>
    </submittedName>
</protein>
<accession>A0A645CW95</accession>
<sequence length="96" mass="9911">MPGPATPGSNAPVLAFTIPVPIHVPPAFTAVSVVFASFVQKGPAGFMAASITEETDTVTLAVAEQPFPSVPVTLYVVVVAGVIDWVEPDPRPLSQV</sequence>
<gene>
    <name evidence="1" type="ORF">SDC9_128483</name>
</gene>
<organism evidence="1">
    <name type="scientific">bioreactor metagenome</name>
    <dbReference type="NCBI Taxonomy" id="1076179"/>
    <lineage>
        <taxon>unclassified sequences</taxon>
        <taxon>metagenomes</taxon>
        <taxon>ecological metagenomes</taxon>
    </lineage>
</organism>
<dbReference type="AlphaFoldDB" id="A0A645CW95"/>